<evidence type="ECO:0000256" key="1">
    <source>
        <dbReference type="ARBA" id="ARBA00004651"/>
    </source>
</evidence>
<keyword evidence="5 7" id="KW-1133">Transmembrane helix</keyword>
<evidence type="ECO:0000313" key="10">
    <source>
        <dbReference type="EMBL" id="MEA5391255.1"/>
    </source>
</evidence>
<keyword evidence="6 7" id="KW-0472">Membrane</keyword>
<feature type="transmembrane region" description="Helical" evidence="7">
    <location>
        <begin position="121"/>
        <end position="142"/>
    </location>
</feature>
<dbReference type="Proteomes" id="UP001304461">
    <property type="component" value="Unassembled WGS sequence"/>
</dbReference>
<proteinExistence type="inferred from homology"/>
<keyword evidence="4 7" id="KW-0812">Transmembrane</keyword>
<organism evidence="10 11">
    <name type="scientific">Cyanobium gracile UHCC 0139</name>
    <dbReference type="NCBI Taxonomy" id="3110308"/>
    <lineage>
        <taxon>Bacteria</taxon>
        <taxon>Bacillati</taxon>
        <taxon>Cyanobacteriota</taxon>
        <taxon>Cyanophyceae</taxon>
        <taxon>Synechococcales</taxon>
        <taxon>Prochlorococcaceae</taxon>
        <taxon>Cyanobium</taxon>
    </lineage>
</organism>
<evidence type="ECO:0000256" key="2">
    <source>
        <dbReference type="ARBA" id="ARBA00009425"/>
    </source>
</evidence>
<feature type="signal peptide" evidence="8">
    <location>
        <begin position="1"/>
        <end position="20"/>
    </location>
</feature>
<protein>
    <submittedName>
        <fullName evidence="10">Na(+)/H(+) antiporter subunit B</fullName>
    </submittedName>
</protein>
<evidence type="ECO:0000259" key="9">
    <source>
        <dbReference type="Pfam" id="PF04039"/>
    </source>
</evidence>
<evidence type="ECO:0000256" key="8">
    <source>
        <dbReference type="SAM" id="SignalP"/>
    </source>
</evidence>
<sequence>MTWLYLLAATALCLAPLAAALPPVPPIGPVIASLAAMTDVPNLVSGVILHTRLYDTIAEVVVFTLASIGVRFLLAGEPTKTSIRAIEDAPSVVLCQLGATMAALIGVELALRGHLSPGGGFAAGVAGGTAIGLVLISGSARLSDRLYRRWRADLWEKAAVIAFVVLSALALGGVPLPAGTFGTLASGAWIPLLNVLVAVKVTLGSWAMVQLFVRHRGLL</sequence>
<evidence type="ECO:0000256" key="5">
    <source>
        <dbReference type="ARBA" id="ARBA00022989"/>
    </source>
</evidence>
<keyword evidence="3" id="KW-1003">Cell membrane</keyword>
<feature type="chain" id="PRO_5047455859" evidence="8">
    <location>
        <begin position="21"/>
        <end position="219"/>
    </location>
</feature>
<dbReference type="InterPro" id="IPR007182">
    <property type="entry name" value="MnhB"/>
</dbReference>
<feature type="transmembrane region" description="Helical" evidence="7">
    <location>
        <begin position="56"/>
        <end position="74"/>
    </location>
</feature>
<keyword evidence="11" id="KW-1185">Reference proteome</keyword>
<dbReference type="NCBIfam" id="NF009219">
    <property type="entry name" value="PRK12567.1-3"/>
    <property type="match status" value="1"/>
</dbReference>
<feature type="transmembrane region" description="Helical" evidence="7">
    <location>
        <begin position="154"/>
        <end position="176"/>
    </location>
</feature>
<gene>
    <name evidence="10" type="ORF">VB738_08260</name>
</gene>
<dbReference type="EMBL" id="JAYGHX010000004">
    <property type="protein sequence ID" value="MEA5391255.1"/>
    <property type="molecule type" value="Genomic_DNA"/>
</dbReference>
<dbReference type="InterPro" id="IPR050622">
    <property type="entry name" value="CPA3_antiporter_subunitB"/>
</dbReference>
<dbReference type="RefSeq" id="WP_323305297.1">
    <property type="nucleotide sequence ID" value="NZ_JAYGHX010000004.1"/>
</dbReference>
<evidence type="ECO:0000256" key="7">
    <source>
        <dbReference type="SAM" id="Phobius"/>
    </source>
</evidence>
<comment type="caution">
    <text evidence="10">The sequence shown here is derived from an EMBL/GenBank/DDBJ whole genome shotgun (WGS) entry which is preliminary data.</text>
</comment>
<evidence type="ECO:0000313" key="11">
    <source>
        <dbReference type="Proteomes" id="UP001304461"/>
    </source>
</evidence>
<feature type="transmembrane region" description="Helical" evidence="7">
    <location>
        <begin position="188"/>
        <end position="213"/>
    </location>
</feature>
<keyword evidence="8" id="KW-0732">Signal</keyword>
<dbReference type="PANTHER" id="PTHR33932">
    <property type="entry name" value="NA(+)/H(+) ANTIPORTER SUBUNIT B"/>
    <property type="match status" value="1"/>
</dbReference>
<feature type="domain" description="Na+/H+ antiporter MnhB subunit-related protein" evidence="9">
    <location>
        <begin position="93"/>
        <end position="206"/>
    </location>
</feature>
<dbReference type="Pfam" id="PF04039">
    <property type="entry name" value="MnhB"/>
    <property type="match status" value="1"/>
</dbReference>
<dbReference type="PANTHER" id="PTHR33932:SF4">
    <property type="entry name" value="NA(+)_H(+) ANTIPORTER SUBUNIT B"/>
    <property type="match status" value="1"/>
</dbReference>
<comment type="similarity">
    <text evidence="2">Belongs to the CPA3 antiporters (TC 2.A.63) subunit B family.</text>
</comment>
<accession>A0ABU5RTZ7</accession>
<comment type="subcellular location">
    <subcellularLocation>
        <location evidence="1">Cell membrane</location>
        <topology evidence="1">Multi-pass membrane protein</topology>
    </subcellularLocation>
</comment>
<evidence type="ECO:0000256" key="6">
    <source>
        <dbReference type="ARBA" id="ARBA00023136"/>
    </source>
</evidence>
<reference evidence="10 11" key="1">
    <citation type="submission" date="2023-12" db="EMBL/GenBank/DDBJ databases">
        <title>Baltic Sea Cyanobacteria.</title>
        <authorList>
            <person name="Delbaje E."/>
            <person name="Fewer D.P."/>
            <person name="Shishido T.K."/>
        </authorList>
    </citation>
    <scope>NUCLEOTIDE SEQUENCE [LARGE SCALE GENOMIC DNA]</scope>
    <source>
        <strain evidence="10 11">UHCC 0139</strain>
    </source>
</reference>
<name>A0ABU5RTZ7_9CYAN</name>
<evidence type="ECO:0000256" key="3">
    <source>
        <dbReference type="ARBA" id="ARBA00022475"/>
    </source>
</evidence>
<evidence type="ECO:0000256" key="4">
    <source>
        <dbReference type="ARBA" id="ARBA00022692"/>
    </source>
</evidence>